<reference evidence="3" key="1">
    <citation type="submission" date="2015-10" db="EMBL/GenBank/DDBJ databases">
        <authorList>
            <person name="Ju K.-S."/>
            <person name="Doroghazi J.R."/>
            <person name="Metcalf W.W."/>
        </authorList>
    </citation>
    <scope>NUCLEOTIDE SEQUENCE [LARGE SCALE GENOMIC DNA]</scope>
    <source>
        <strain evidence="3">NRRL F-8817</strain>
    </source>
</reference>
<sequence length="59" mass="6515">MSAVALFLFLVIVAIVLGLIGWVVHGLGYLLVIGVVVLVIDIVLGLVRLARRSRRHRIR</sequence>
<evidence type="ECO:0000313" key="3">
    <source>
        <dbReference type="Proteomes" id="UP000053413"/>
    </source>
</evidence>
<keyword evidence="1" id="KW-1133">Transmembrane helix</keyword>
<name>A0A0X3XAE7_STRVO</name>
<keyword evidence="1" id="KW-0812">Transmembrane</keyword>
<evidence type="ECO:0000256" key="1">
    <source>
        <dbReference type="SAM" id="Phobius"/>
    </source>
</evidence>
<dbReference type="EMBL" id="LLZJ01000029">
    <property type="protein sequence ID" value="KUL66117.1"/>
    <property type="molecule type" value="Genomic_DNA"/>
</dbReference>
<dbReference type="AlphaFoldDB" id="A0A0X3XAE7"/>
<accession>A0A0X3XAE7</accession>
<organism evidence="2 3">
    <name type="scientific">Streptomyces violaceusniger</name>
    <dbReference type="NCBI Taxonomy" id="68280"/>
    <lineage>
        <taxon>Bacteria</taxon>
        <taxon>Bacillati</taxon>
        <taxon>Actinomycetota</taxon>
        <taxon>Actinomycetes</taxon>
        <taxon>Kitasatosporales</taxon>
        <taxon>Streptomycetaceae</taxon>
        <taxon>Streptomyces</taxon>
        <taxon>Streptomyces violaceusniger group</taxon>
    </lineage>
</organism>
<dbReference type="Proteomes" id="UP000053413">
    <property type="component" value="Unassembled WGS sequence"/>
</dbReference>
<gene>
    <name evidence="2" type="ORF">ADL28_04565</name>
</gene>
<proteinExistence type="predicted"/>
<protein>
    <submittedName>
        <fullName evidence="2">Uncharacterized protein</fullName>
    </submittedName>
</protein>
<keyword evidence="1" id="KW-0472">Membrane</keyword>
<comment type="caution">
    <text evidence="2">The sequence shown here is derived from an EMBL/GenBank/DDBJ whole genome shotgun (WGS) entry which is preliminary data.</text>
</comment>
<feature type="transmembrane region" description="Helical" evidence="1">
    <location>
        <begin position="28"/>
        <end position="50"/>
    </location>
</feature>
<evidence type="ECO:0000313" key="2">
    <source>
        <dbReference type="EMBL" id="KUL66117.1"/>
    </source>
</evidence>